<feature type="transmembrane region" description="Helical" evidence="8">
    <location>
        <begin position="375"/>
        <end position="392"/>
    </location>
</feature>
<dbReference type="SUPFAM" id="SSF50182">
    <property type="entry name" value="Sm-like ribonucleoproteins"/>
    <property type="match status" value="1"/>
</dbReference>
<evidence type="ECO:0000256" key="5">
    <source>
        <dbReference type="ARBA" id="ARBA00022989"/>
    </source>
</evidence>
<feature type="transmembrane region" description="Helical" evidence="8">
    <location>
        <begin position="420"/>
        <end position="440"/>
    </location>
</feature>
<feature type="transmembrane region" description="Helical" evidence="8">
    <location>
        <begin position="575"/>
        <end position="597"/>
    </location>
</feature>
<keyword evidence="13" id="KW-1185">Reference proteome</keyword>
<keyword evidence="3" id="KW-1003">Cell membrane</keyword>
<dbReference type="InterPro" id="IPR010920">
    <property type="entry name" value="LSM_dom_sf"/>
</dbReference>
<evidence type="ECO:0000256" key="1">
    <source>
        <dbReference type="ARBA" id="ARBA00004651"/>
    </source>
</evidence>
<dbReference type="SUPFAM" id="SSF82689">
    <property type="entry name" value="Mechanosensitive channel protein MscS (YggB), C-terminal domain"/>
    <property type="match status" value="1"/>
</dbReference>
<dbReference type="EMBL" id="SSMD01000005">
    <property type="protein sequence ID" value="THD73535.1"/>
    <property type="molecule type" value="Genomic_DNA"/>
</dbReference>
<evidence type="ECO:0000256" key="6">
    <source>
        <dbReference type="ARBA" id="ARBA00023136"/>
    </source>
</evidence>
<protein>
    <submittedName>
        <fullName evidence="12">Mechanosensitive ion channel family protein</fullName>
    </submittedName>
</protein>
<evidence type="ECO:0000259" key="10">
    <source>
        <dbReference type="Pfam" id="PF12607"/>
    </source>
</evidence>
<evidence type="ECO:0000256" key="8">
    <source>
        <dbReference type="SAM" id="Phobius"/>
    </source>
</evidence>
<keyword evidence="4 8" id="KW-0812">Transmembrane</keyword>
<dbReference type="InterPro" id="IPR049278">
    <property type="entry name" value="MS_channel_C"/>
</dbReference>
<feature type="region of interest" description="Disordered" evidence="7">
    <location>
        <begin position="795"/>
        <end position="816"/>
    </location>
</feature>
<evidence type="ECO:0000256" key="2">
    <source>
        <dbReference type="ARBA" id="ARBA00008017"/>
    </source>
</evidence>
<dbReference type="PANTHER" id="PTHR30347">
    <property type="entry name" value="POTASSIUM CHANNEL RELATED"/>
    <property type="match status" value="1"/>
</dbReference>
<comment type="subcellular location">
    <subcellularLocation>
        <location evidence="1">Cell membrane</location>
        <topology evidence="1">Multi-pass membrane protein</topology>
    </subcellularLocation>
</comment>
<feature type="transmembrane region" description="Helical" evidence="8">
    <location>
        <begin position="603"/>
        <end position="633"/>
    </location>
</feature>
<feature type="transmembrane region" description="Helical" evidence="8">
    <location>
        <begin position="302"/>
        <end position="320"/>
    </location>
</feature>
<evidence type="ECO:0000313" key="13">
    <source>
        <dbReference type="Proteomes" id="UP000306113"/>
    </source>
</evidence>
<feature type="domain" description="DUF3772" evidence="10">
    <location>
        <begin position="152"/>
        <end position="209"/>
    </location>
</feature>
<feature type="transmembrane region" description="Helical" evidence="8">
    <location>
        <begin position="265"/>
        <end position="290"/>
    </location>
</feature>
<feature type="transmembrane region" description="Helical" evidence="8">
    <location>
        <begin position="346"/>
        <end position="369"/>
    </location>
</feature>
<dbReference type="GO" id="GO:0005886">
    <property type="term" value="C:plasma membrane"/>
    <property type="evidence" value="ECO:0007669"/>
    <property type="project" value="UniProtKB-SubCell"/>
</dbReference>
<evidence type="ECO:0000259" key="11">
    <source>
        <dbReference type="Pfam" id="PF21082"/>
    </source>
</evidence>
<dbReference type="Gene3D" id="2.30.30.60">
    <property type="match status" value="1"/>
</dbReference>
<accession>A0A4S3M9J8</accession>
<dbReference type="OrthoDB" id="9799209at2"/>
<dbReference type="Gene3D" id="3.30.70.100">
    <property type="match status" value="1"/>
</dbReference>
<reference evidence="12 13" key="1">
    <citation type="submission" date="2019-04" db="EMBL/GenBank/DDBJ databases">
        <title>Draft genome sequence of Youngimonas vesicularis.</title>
        <authorList>
            <person name="Hameed A."/>
        </authorList>
    </citation>
    <scope>NUCLEOTIDE SEQUENCE [LARGE SCALE GENOMIC DNA]</scope>
    <source>
        <strain evidence="12 13">CC-AMW-E</strain>
    </source>
</reference>
<organism evidence="12 13">
    <name type="scientific">Thalassobius vesicularis</name>
    <dbReference type="NCBI Taxonomy" id="1294297"/>
    <lineage>
        <taxon>Bacteria</taxon>
        <taxon>Pseudomonadati</taxon>
        <taxon>Pseudomonadota</taxon>
        <taxon>Alphaproteobacteria</taxon>
        <taxon>Rhodobacterales</taxon>
        <taxon>Roseobacteraceae</taxon>
        <taxon>Thalassovita</taxon>
    </lineage>
</organism>
<evidence type="ECO:0000259" key="9">
    <source>
        <dbReference type="Pfam" id="PF00924"/>
    </source>
</evidence>
<dbReference type="PANTHER" id="PTHR30347:SF1">
    <property type="entry name" value="MECHANOSENSITIVE CHANNEL MSCK"/>
    <property type="match status" value="1"/>
</dbReference>
<feature type="transmembrane region" description="Helical" evidence="8">
    <location>
        <begin position="537"/>
        <end position="554"/>
    </location>
</feature>
<dbReference type="Pfam" id="PF00924">
    <property type="entry name" value="MS_channel_2nd"/>
    <property type="match status" value="1"/>
</dbReference>
<dbReference type="GO" id="GO:0008381">
    <property type="term" value="F:mechanosensitive monoatomic ion channel activity"/>
    <property type="evidence" value="ECO:0007669"/>
    <property type="project" value="UniProtKB-ARBA"/>
</dbReference>
<feature type="transmembrane region" description="Helical" evidence="8">
    <location>
        <begin position="226"/>
        <end position="244"/>
    </location>
</feature>
<dbReference type="InterPro" id="IPR011066">
    <property type="entry name" value="MscS_channel_C_sf"/>
</dbReference>
<feature type="domain" description="Mechanosensitive ion channel MscS C-terminal" evidence="11">
    <location>
        <begin position="695"/>
        <end position="777"/>
    </location>
</feature>
<feature type="domain" description="Mechanosensitive ion channel MscS" evidence="9">
    <location>
        <begin position="620"/>
        <end position="687"/>
    </location>
</feature>
<feature type="transmembrane region" description="Helical" evidence="8">
    <location>
        <begin position="485"/>
        <end position="509"/>
    </location>
</feature>
<feature type="transmembrane region" description="Helical" evidence="8">
    <location>
        <begin position="446"/>
        <end position="464"/>
    </location>
</feature>
<dbReference type="InterPro" id="IPR052702">
    <property type="entry name" value="MscS-like_channel"/>
</dbReference>
<keyword evidence="6 8" id="KW-0472">Membrane</keyword>
<gene>
    <name evidence="12" type="ORF">E7681_12665</name>
</gene>
<dbReference type="InterPro" id="IPR006685">
    <property type="entry name" value="MscS_channel_2nd"/>
</dbReference>
<evidence type="ECO:0000313" key="12">
    <source>
        <dbReference type="EMBL" id="THD73535.1"/>
    </source>
</evidence>
<dbReference type="Proteomes" id="UP000306113">
    <property type="component" value="Unassembled WGS sequence"/>
</dbReference>
<dbReference type="AlphaFoldDB" id="A0A4S3M9J8"/>
<dbReference type="Pfam" id="PF21082">
    <property type="entry name" value="MS_channel_3rd"/>
    <property type="match status" value="1"/>
</dbReference>
<sequence length="816" mass="88603">MAGGRRARRADGFPRLRPPMTRIVLWLWVALASWALAPAGPVLAQDVPLSQDAGTQSTLDYEAWQATATRAEAALEAGRASNSALETLRSDLAVWRDKFLAAQNTNKARITTLQSQLTALGPVPEGGESEDISARRADLMAQLTRLQAPVLAAEEAHTRATGLIAEIDRIFRERQAEELVSLGPSPLNPVHWTPSLEEVLGTFHDLWRETYANWNNEVRQAEFEQAAPVSAGLLLLGLILLLRGRRWFNTLGLRARKLSKRGGDVWGFLVSLGKVVTPFIGLMVIMQAIIQTGFIGLRGSTVLNYLPAWGLSILVIRWLADRLFPEGDGPAPVPVEPARRAEARGYATLLAILVVISAAIDVLGSVGNFTPEAEAVIGFPVVCLTGLVLFRLGQFISAQISLTEEAETGGLTYRNRIIRALHRLAQVVAVVGPLMWAVGYRNAADAIVYPTVLTFALLGFVAVLRKLVNDVYTLVTRNEDSTQEALWPVLIGFVLALAAMPVLALVWGVRVAELTELWTKFRVGFSIGDTRISPTDFMVFVLVFALGYMATRIIQGTMRSSILPKTRIDVGGQNAIVSGLGYVGIFLSALVAITSAGLDLSSIAIVAGALSVGIGFGLQNIVSNFVSGIILLIERPVSEGDWIEVGGKMGYVRNISVRSTRIETFDRTDVIVPNADLVSGTVTNYTRGNTIGRVIVPVGVAYGTDTARVDKILREIAEAHPMVLLNPLPSVYFTGFGADSLNFEIRAILRDINWSMAVKSEINHQIAKRFADEKIEIPFAQRDIWLRNPEALRPQASAPAEPLPPNAQDAPEGDDA</sequence>
<dbReference type="Pfam" id="PF12607">
    <property type="entry name" value="DUF3772"/>
    <property type="match status" value="1"/>
</dbReference>
<comment type="caution">
    <text evidence="12">The sequence shown here is derived from an EMBL/GenBank/DDBJ whole genome shotgun (WGS) entry which is preliminary data.</text>
</comment>
<evidence type="ECO:0000256" key="3">
    <source>
        <dbReference type="ARBA" id="ARBA00022475"/>
    </source>
</evidence>
<dbReference type="InterPro" id="IPR011014">
    <property type="entry name" value="MscS_channel_TM-2"/>
</dbReference>
<keyword evidence="5 8" id="KW-1133">Transmembrane helix</keyword>
<comment type="similarity">
    <text evidence="2">Belongs to the MscS (TC 1.A.23) family.</text>
</comment>
<dbReference type="InterPro" id="IPR023408">
    <property type="entry name" value="MscS_beta-dom_sf"/>
</dbReference>
<dbReference type="Gene3D" id="1.10.287.1260">
    <property type="match status" value="1"/>
</dbReference>
<evidence type="ECO:0000256" key="7">
    <source>
        <dbReference type="SAM" id="MobiDB-lite"/>
    </source>
</evidence>
<proteinExistence type="inferred from homology"/>
<dbReference type="InterPro" id="IPR022249">
    <property type="entry name" value="DUF3772"/>
</dbReference>
<evidence type="ECO:0000256" key="4">
    <source>
        <dbReference type="ARBA" id="ARBA00022692"/>
    </source>
</evidence>
<dbReference type="SUPFAM" id="SSF82861">
    <property type="entry name" value="Mechanosensitive channel protein MscS (YggB), transmembrane region"/>
    <property type="match status" value="1"/>
</dbReference>
<name>A0A4S3M9J8_9RHOB</name>